<dbReference type="GO" id="GO:0016740">
    <property type="term" value="F:transferase activity"/>
    <property type="evidence" value="ECO:0007669"/>
    <property type="project" value="UniProtKB-KW"/>
</dbReference>
<proteinExistence type="predicted"/>
<name>A0A166UEQ9_9PEZI</name>
<sequence length="256" mass="29229">MARPFGPPLLSRSEASTSYPILTRASSDDHWKHALLRHLGNETNIRIPPYRIIISSSAGTEAVIEDPMGGEGVKTLGEAWNTMNDRLKYRALVQIREMLKALRSIKPEDIPQRPIITDRYISRPGTNPMNQKRVYRNNMEFVDILKDSVAAVAYDADIVRSAVEFVDELAMSRSELVFTHGNLTADNVYVSEWTGDVLAIANWSEAGYYPIYWEFIKAKLSYNNEPYFDRDGAVEMIMKPWRIELALMKPAHDMIF</sequence>
<dbReference type="PANTHER" id="PTHR21310">
    <property type="entry name" value="AMINOGLYCOSIDE PHOSPHOTRANSFERASE-RELATED-RELATED"/>
    <property type="match status" value="1"/>
</dbReference>
<keyword evidence="1" id="KW-0808">Transferase</keyword>
<evidence type="ECO:0000313" key="2">
    <source>
        <dbReference type="Proteomes" id="UP000076552"/>
    </source>
</evidence>
<protein>
    <submittedName>
        <fullName evidence="1">Phosphotransferase enzyme family protein</fullName>
    </submittedName>
</protein>
<gene>
    <name evidence="1" type="ORF">CT0861_10167</name>
</gene>
<dbReference type="AlphaFoldDB" id="A0A166UEQ9"/>
<reference evidence="1 2" key="1">
    <citation type="submission" date="2015-06" db="EMBL/GenBank/DDBJ databases">
        <title>Survival trade-offs in plant roots during colonization by closely related pathogenic and mutualistic fungi.</title>
        <authorList>
            <person name="Hacquard S."/>
            <person name="Kracher B."/>
            <person name="Hiruma K."/>
            <person name="Weinman A."/>
            <person name="Muench P."/>
            <person name="Garrido Oter R."/>
            <person name="Ver Loren van Themaat E."/>
            <person name="Dallerey J.-F."/>
            <person name="Damm U."/>
            <person name="Henrissat B."/>
            <person name="Lespinet O."/>
            <person name="Thon M."/>
            <person name="Kemen E."/>
            <person name="McHardy A.C."/>
            <person name="Schulze-Lefert P."/>
            <person name="O'Connell R.J."/>
        </authorList>
    </citation>
    <scope>NUCLEOTIDE SEQUENCE [LARGE SCALE GENOMIC DNA]</scope>
    <source>
        <strain evidence="1 2">0861</strain>
    </source>
</reference>
<comment type="caution">
    <text evidence="1">The sequence shown here is derived from an EMBL/GenBank/DDBJ whole genome shotgun (WGS) entry which is preliminary data.</text>
</comment>
<keyword evidence="2" id="KW-1185">Reference proteome</keyword>
<dbReference type="InterPro" id="IPR051678">
    <property type="entry name" value="AGP_Transferase"/>
</dbReference>
<dbReference type="EMBL" id="LFIV01000046">
    <property type="protein sequence ID" value="KZL73321.1"/>
    <property type="molecule type" value="Genomic_DNA"/>
</dbReference>
<dbReference type="Proteomes" id="UP000076552">
    <property type="component" value="Unassembled WGS sequence"/>
</dbReference>
<organism evidence="1 2">
    <name type="scientific">Colletotrichum tofieldiae</name>
    <dbReference type="NCBI Taxonomy" id="708197"/>
    <lineage>
        <taxon>Eukaryota</taxon>
        <taxon>Fungi</taxon>
        <taxon>Dikarya</taxon>
        <taxon>Ascomycota</taxon>
        <taxon>Pezizomycotina</taxon>
        <taxon>Sordariomycetes</taxon>
        <taxon>Hypocreomycetidae</taxon>
        <taxon>Glomerellales</taxon>
        <taxon>Glomerellaceae</taxon>
        <taxon>Colletotrichum</taxon>
        <taxon>Colletotrichum spaethianum species complex</taxon>
    </lineage>
</organism>
<evidence type="ECO:0000313" key="1">
    <source>
        <dbReference type="EMBL" id="KZL73321.1"/>
    </source>
</evidence>
<accession>A0A166UEQ9</accession>
<dbReference type="PANTHER" id="PTHR21310:SF58">
    <property type="entry name" value="AMINOGLYCOSIDE PHOSPHOTRANSFERASE DOMAIN-CONTAINING PROTEIN"/>
    <property type="match status" value="1"/>
</dbReference>
<dbReference type="InterPro" id="IPR011009">
    <property type="entry name" value="Kinase-like_dom_sf"/>
</dbReference>
<dbReference type="SUPFAM" id="SSF56112">
    <property type="entry name" value="Protein kinase-like (PK-like)"/>
    <property type="match status" value="1"/>
</dbReference>